<sequence length="938" mass="107782">MNISSWRQFNFFKVNKISNTSDEKENILKIISSSIVAFGMGYVYAADDSGYIRIISSSFRIIQEFSAYKNGHTSFLQCVHDGRFLVTIGDEENISNPLLKIWFFESLGENIKSPKCKTIININTNSNPYPAYGSVLIIKGDLARDRGFTQKIIYKSEEPITGLYFRENKKTVFLFIITTEKMLKLNVNVKVQANSPEIIDTIGASLGCSTMNQKNNDIIIVRNDAIYIYGIDNKNVCYAYNCSKSKVFVNDNYIFIFSLPCSSSSVTSGIANVNSQNVLDVSQLIIIDSVNKFIAHLSNFEFFLKTIFIEWGSVFVFSKNGQAFKIQEKSITEKLEILFQKHSYPLAIDLASANGYNKKKINDIIIKYGDHLYDSGDFDGSMKQYINAIEQIKPSVIIKKFLNFRHISNLIIFLETLCTKKLTNSDHILLLLNCYAKLQDSDKITDFIMKKNLEFNIKDAITIFRQGGYFDQAAYLANEHQDHDTYLSIQIEDKKDYEKSLKYILNLDPQYVFLCLKKFGKKLLNTIPTETTSLYIDFFSGTFVPSSKKKDLKEPTNQTAPFTITNYVSFFPYINSNNTSVSNSDSSTINLDHSPDKTKTPQYTIPSITSLLPTFMDNNKQLIYILEVLMEKTSITDNKNSERDLMCITLYEIYLREIKNSNSSIERQEYEKKAKHLLDSETCLTNSFNGLLLSHLADFSEGFQILKEKSDTKTDVFHYYCSIEDTHKIIDLLEKYGDIEPELYLLALSYFTSSPKILNETGDYFYTLLKKIKEERLMTPLEIIKILSLNSITSIKVVKEYLIEIIEQERKEIDNNSKLISTYYDDIENKKSKLDDMMKSAQILQGMKCSICGLTLNLPVVHFLCKHSYHQRCVNDSDEMEYCPQCSHNNIMIKAIKKSQDEIVNKHSFFQSQLENATDKLKFIFDFISRGALSMETR</sequence>
<evidence type="ECO:0000313" key="2">
    <source>
        <dbReference type="Proteomes" id="UP000768646"/>
    </source>
</evidence>
<dbReference type="Proteomes" id="UP000768646">
    <property type="component" value="Unassembled WGS sequence"/>
</dbReference>
<protein>
    <submittedName>
        <fullName evidence="1">Uncharacterized protein</fullName>
    </submittedName>
</protein>
<accession>A0ACB7CBV3</accession>
<comment type="caution">
    <text evidence="1">The sequence shown here is derived from an EMBL/GenBank/DDBJ whole genome shotgun (WGS) entry which is preliminary data.</text>
</comment>
<keyword evidence="2" id="KW-1185">Reference proteome</keyword>
<reference evidence="1 2" key="1">
    <citation type="journal article" date="2021" name="Commun. Biol.">
        <title>Genomic insights into the host specific adaptation of the Pneumocystis genus.</title>
        <authorList>
            <person name="Cisse O.H."/>
            <person name="Ma L."/>
            <person name="Dekker J.P."/>
            <person name="Khil P.P."/>
            <person name="Youn J.-H."/>
            <person name="Brenchley J.M."/>
            <person name="Blair R."/>
            <person name="Pahar B."/>
            <person name="Chabe M."/>
            <person name="Van Rompay K.K.A."/>
            <person name="Keesler R."/>
            <person name="Sukura A."/>
            <person name="Hirsch V."/>
            <person name="Kutty G."/>
            <person name="Liu Y."/>
            <person name="Peng L."/>
            <person name="Chen J."/>
            <person name="Song J."/>
            <person name="Weissenbacher-Lang C."/>
            <person name="Xu J."/>
            <person name="Upham N.S."/>
            <person name="Stajich J.E."/>
            <person name="Cuomo C.A."/>
            <person name="Cushion M.T."/>
            <person name="Kovacs J.A."/>
        </authorList>
    </citation>
    <scope>NUCLEOTIDE SEQUENCE [LARGE SCALE GENOMIC DNA]</scope>
    <source>
        <strain evidence="1 2">RABM</strain>
    </source>
</reference>
<proteinExistence type="predicted"/>
<organism evidence="1 2">
    <name type="scientific">Pneumocystis oryctolagi</name>
    <dbReference type="NCBI Taxonomy" id="42067"/>
    <lineage>
        <taxon>Eukaryota</taxon>
        <taxon>Fungi</taxon>
        <taxon>Dikarya</taxon>
        <taxon>Ascomycota</taxon>
        <taxon>Taphrinomycotina</taxon>
        <taxon>Pneumocystomycetes</taxon>
        <taxon>Pneumocystaceae</taxon>
        <taxon>Pneumocystis</taxon>
    </lineage>
</organism>
<dbReference type="EMBL" id="JABTEG010000004">
    <property type="protein sequence ID" value="KAG4305214.1"/>
    <property type="molecule type" value="Genomic_DNA"/>
</dbReference>
<gene>
    <name evidence="1" type="ORF">PORY_001384</name>
</gene>
<name>A0ACB7CBV3_9ASCO</name>
<evidence type="ECO:0000313" key="1">
    <source>
        <dbReference type="EMBL" id="KAG4305214.1"/>
    </source>
</evidence>